<name>A0A938XNH9_9FIRM</name>
<keyword evidence="11" id="KW-1185">Reference proteome</keyword>
<comment type="similarity">
    <text evidence="3">Belongs to the methyltransferase superfamily. Arsenite methyltransferase family.</text>
</comment>
<evidence type="ECO:0000256" key="1">
    <source>
        <dbReference type="ARBA" id="ARBA00022679"/>
    </source>
</evidence>
<dbReference type="InterPro" id="IPR029063">
    <property type="entry name" value="SAM-dependent_MTases_sf"/>
</dbReference>
<evidence type="ECO:0000313" key="10">
    <source>
        <dbReference type="EMBL" id="MBM7555763.1"/>
    </source>
</evidence>
<comment type="catalytic activity">
    <reaction evidence="8">
        <text>arsenic triglutathione + 3 [thioredoxin]-dithiol + 3 S-adenosyl-L-methionine = trimethylarsine + 3 [thioredoxin]-disulfide + 3 glutathione + 3 S-adenosyl-L-homocysteine + 3 H(+)</text>
        <dbReference type="Rhea" id="RHEA:69432"/>
        <dbReference type="Rhea" id="RHEA-COMP:10698"/>
        <dbReference type="Rhea" id="RHEA-COMP:10700"/>
        <dbReference type="ChEBI" id="CHEBI:15378"/>
        <dbReference type="ChEBI" id="CHEBI:27130"/>
        <dbReference type="ChEBI" id="CHEBI:29950"/>
        <dbReference type="ChEBI" id="CHEBI:50058"/>
        <dbReference type="ChEBI" id="CHEBI:57856"/>
        <dbReference type="ChEBI" id="CHEBI:57925"/>
        <dbReference type="ChEBI" id="CHEBI:59789"/>
        <dbReference type="ChEBI" id="CHEBI:183640"/>
        <dbReference type="EC" id="2.1.1.137"/>
    </reaction>
</comment>
<dbReference type="Proteomes" id="UP000774000">
    <property type="component" value="Unassembled WGS sequence"/>
</dbReference>
<keyword evidence="10" id="KW-0830">Ubiquinone</keyword>
<dbReference type="Gene3D" id="3.40.50.150">
    <property type="entry name" value="Vaccinia Virus protein VP39"/>
    <property type="match status" value="1"/>
</dbReference>
<dbReference type="EC" id="2.1.1.137" evidence="4"/>
<evidence type="ECO:0000256" key="7">
    <source>
        <dbReference type="ARBA" id="ARBA00047943"/>
    </source>
</evidence>
<dbReference type="InterPro" id="IPR025714">
    <property type="entry name" value="Methyltranfer_dom"/>
</dbReference>
<organism evidence="10 11">
    <name type="scientific">Halanaerobacter jeridensis</name>
    <dbReference type="NCBI Taxonomy" id="706427"/>
    <lineage>
        <taxon>Bacteria</taxon>
        <taxon>Bacillati</taxon>
        <taxon>Bacillota</taxon>
        <taxon>Clostridia</taxon>
        <taxon>Halanaerobiales</taxon>
        <taxon>Halobacteroidaceae</taxon>
        <taxon>Halanaerobacter</taxon>
    </lineage>
</organism>
<evidence type="ECO:0000256" key="5">
    <source>
        <dbReference type="ARBA" id="ARBA00034545"/>
    </source>
</evidence>
<dbReference type="RefSeq" id="WP_204700481.1">
    <property type="nucleotide sequence ID" value="NZ_JAFBDQ010000002.1"/>
</dbReference>
<evidence type="ECO:0000256" key="6">
    <source>
        <dbReference type="ARBA" id="ARBA00047941"/>
    </source>
</evidence>
<evidence type="ECO:0000256" key="2">
    <source>
        <dbReference type="ARBA" id="ARBA00022691"/>
    </source>
</evidence>
<comment type="caution">
    <text evidence="10">The sequence shown here is derived from an EMBL/GenBank/DDBJ whole genome shotgun (WGS) entry which is preliminary data.</text>
</comment>
<dbReference type="CDD" id="cd02440">
    <property type="entry name" value="AdoMet_MTases"/>
    <property type="match status" value="1"/>
</dbReference>
<evidence type="ECO:0000313" key="11">
    <source>
        <dbReference type="Proteomes" id="UP000774000"/>
    </source>
</evidence>
<accession>A0A938XNH9</accession>
<dbReference type="PANTHER" id="PTHR43675:SF8">
    <property type="entry name" value="ARSENITE METHYLTRANSFERASE"/>
    <property type="match status" value="1"/>
</dbReference>
<protein>
    <recommendedName>
        <fullName evidence="5">Arsenite methyltransferase</fullName>
        <ecNumber evidence="4">2.1.1.137</ecNumber>
    </recommendedName>
</protein>
<dbReference type="GO" id="GO:0030791">
    <property type="term" value="F:arsenite methyltransferase activity"/>
    <property type="evidence" value="ECO:0007669"/>
    <property type="project" value="UniProtKB-EC"/>
</dbReference>
<evidence type="ECO:0000256" key="4">
    <source>
        <dbReference type="ARBA" id="ARBA00034521"/>
    </source>
</evidence>
<comment type="catalytic activity">
    <reaction evidence="6">
        <text>arsenic triglutathione + [thioredoxin]-dithiol + S-adenosyl-L-methionine + 2 H2O = methylarsonous acid + [thioredoxin]-disulfide + 3 glutathione + S-adenosyl-L-homocysteine + H(+)</text>
        <dbReference type="Rhea" id="RHEA:69460"/>
        <dbReference type="Rhea" id="RHEA-COMP:10698"/>
        <dbReference type="Rhea" id="RHEA-COMP:10700"/>
        <dbReference type="ChEBI" id="CHEBI:15377"/>
        <dbReference type="ChEBI" id="CHEBI:15378"/>
        <dbReference type="ChEBI" id="CHEBI:17826"/>
        <dbReference type="ChEBI" id="CHEBI:29950"/>
        <dbReference type="ChEBI" id="CHEBI:50058"/>
        <dbReference type="ChEBI" id="CHEBI:57856"/>
        <dbReference type="ChEBI" id="CHEBI:57925"/>
        <dbReference type="ChEBI" id="CHEBI:59789"/>
        <dbReference type="ChEBI" id="CHEBI:183640"/>
        <dbReference type="EC" id="2.1.1.137"/>
    </reaction>
</comment>
<gene>
    <name evidence="10" type="ORF">JOC47_000588</name>
</gene>
<evidence type="ECO:0000259" key="9">
    <source>
        <dbReference type="Pfam" id="PF13847"/>
    </source>
</evidence>
<comment type="catalytic activity">
    <reaction evidence="7">
        <text>arsenic triglutathione + 2 [thioredoxin]-dithiol + 2 S-adenosyl-L-methionine + H2O = dimethylarsinous acid + 2 [thioredoxin]-disulfide + 3 glutathione + 2 S-adenosyl-L-homocysteine + 2 H(+)</text>
        <dbReference type="Rhea" id="RHEA:69464"/>
        <dbReference type="Rhea" id="RHEA-COMP:10698"/>
        <dbReference type="Rhea" id="RHEA-COMP:10700"/>
        <dbReference type="ChEBI" id="CHEBI:15377"/>
        <dbReference type="ChEBI" id="CHEBI:15378"/>
        <dbReference type="ChEBI" id="CHEBI:23808"/>
        <dbReference type="ChEBI" id="CHEBI:29950"/>
        <dbReference type="ChEBI" id="CHEBI:50058"/>
        <dbReference type="ChEBI" id="CHEBI:57856"/>
        <dbReference type="ChEBI" id="CHEBI:57925"/>
        <dbReference type="ChEBI" id="CHEBI:59789"/>
        <dbReference type="ChEBI" id="CHEBI:183640"/>
        <dbReference type="EC" id="2.1.1.137"/>
    </reaction>
</comment>
<evidence type="ECO:0000256" key="8">
    <source>
        <dbReference type="ARBA" id="ARBA00048428"/>
    </source>
</evidence>
<feature type="domain" description="Methyltransferase" evidence="9">
    <location>
        <begin position="80"/>
        <end position="223"/>
    </location>
</feature>
<proteinExistence type="inferred from homology"/>
<sequence>MSDDKNEIRSKIRENYSQVAQAESEGCCGSSGCCSGDANTQDTIQIAQNLGYSAEDLDSDFAEANQGLGCGNPKAIADLSQGEVVLDLGSGPGFDVFLAAEEVGETGKVIGVDMTPEMIEKARNKAQENEVNNVEFRLGEIEHLPVADESVDVIISNCVINLSVDKEAVFSEIYRVLKPGGRVAISDILKSNQLPEEVADDLDNYSSCITGALKRETMQKVIADNNFSDIQIKNKSNSEQIVKDWSQNVKVEDYIFSAYITAHKPKK</sequence>
<reference evidence="10" key="1">
    <citation type="submission" date="2021-01" db="EMBL/GenBank/DDBJ databases">
        <title>Genomic Encyclopedia of Type Strains, Phase IV (KMG-IV): sequencing the most valuable type-strain genomes for metagenomic binning, comparative biology and taxonomic classification.</title>
        <authorList>
            <person name="Goeker M."/>
        </authorList>
    </citation>
    <scope>NUCLEOTIDE SEQUENCE</scope>
    <source>
        <strain evidence="10">DSM 23230</strain>
    </source>
</reference>
<keyword evidence="1" id="KW-0808">Transferase</keyword>
<dbReference type="InterPro" id="IPR026669">
    <property type="entry name" value="Arsenite_MeTrfase-like"/>
</dbReference>
<evidence type="ECO:0000256" key="3">
    <source>
        <dbReference type="ARBA" id="ARBA00034487"/>
    </source>
</evidence>
<dbReference type="NCBIfam" id="NF008823">
    <property type="entry name" value="PRK11873.1"/>
    <property type="match status" value="1"/>
</dbReference>
<dbReference type="Pfam" id="PF13847">
    <property type="entry name" value="Methyltransf_31"/>
    <property type="match status" value="1"/>
</dbReference>
<dbReference type="SUPFAM" id="SSF53335">
    <property type="entry name" value="S-adenosyl-L-methionine-dependent methyltransferases"/>
    <property type="match status" value="1"/>
</dbReference>
<dbReference type="EMBL" id="JAFBDQ010000002">
    <property type="protein sequence ID" value="MBM7555763.1"/>
    <property type="molecule type" value="Genomic_DNA"/>
</dbReference>
<dbReference type="AlphaFoldDB" id="A0A938XNH9"/>
<keyword evidence="2" id="KW-0949">S-adenosyl-L-methionine</keyword>
<dbReference type="PANTHER" id="PTHR43675">
    <property type="entry name" value="ARSENITE METHYLTRANSFERASE"/>
    <property type="match status" value="1"/>
</dbReference>